<dbReference type="SMART" id="SM00345">
    <property type="entry name" value="HTH_GNTR"/>
    <property type="match status" value="1"/>
</dbReference>
<dbReference type="SUPFAM" id="SSF64288">
    <property type="entry name" value="Chorismate lyase-like"/>
    <property type="match status" value="1"/>
</dbReference>
<dbReference type="InterPro" id="IPR036390">
    <property type="entry name" value="WH_DNA-bd_sf"/>
</dbReference>
<dbReference type="Gene3D" id="3.40.1410.10">
    <property type="entry name" value="Chorismate lyase-like"/>
    <property type="match status" value="1"/>
</dbReference>
<evidence type="ECO:0000313" key="6">
    <source>
        <dbReference type="Proteomes" id="UP000198741"/>
    </source>
</evidence>
<feature type="domain" description="HTH gntR-type" evidence="4">
    <location>
        <begin position="23"/>
        <end position="89"/>
    </location>
</feature>
<keyword evidence="6" id="KW-1185">Reference proteome</keyword>
<evidence type="ECO:0000256" key="3">
    <source>
        <dbReference type="ARBA" id="ARBA00023163"/>
    </source>
</evidence>
<dbReference type="Proteomes" id="UP000198741">
    <property type="component" value="Chromosome I"/>
</dbReference>
<keyword evidence="3" id="KW-0804">Transcription</keyword>
<name>A0A1H0J303_9ACTN</name>
<dbReference type="InterPro" id="IPR036388">
    <property type="entry name" value="WH-like_DNA-bd_sf"/>
</dbReference>
<dbReference type="PROSITE" id="PS50949">
    <property type="entry name" value="HTH_GNTR"/>
    <property type="match status" value="1"/>
</dbReference>
<evidence type="ECO:0000259" key="4">
    <source>
        <dbReference type="PROSITE" id="PS50949"/>
    </source>
</evidence>
<dbReference type="CDD" id="cd07377">
    <property type="entry name" value="WHTH_GntR"/>
    <property type="match status" value="1"/>
</dbReference>
<dbReference type="InterPro" id="IPR011663">
    <property type="entry name" value="UTRA"/>
</dbReference>
<organism evidence="5 6">
    <name type="scientific">Nakamurella panacisegetis</name>
    <dbReference type="NCBI Taxonomy" id="1090615"/>
    <lineage>
        <taxon>Bacteria</taxon>
        <taxon>Bacillati</taxon>
        <taxon>Actinomycetota</taxon>
        <taxon>Actinomycetes</taxon>
        <taxon>Nakamurellales</taxon>
        <taxon>Nakamurellaceae</taxon>
        <taxon>Nakamurella</taxon>
    </lineage>
</organism>
<evidence type="ECO:0000256" key="2">
    <source>
        <dbReference type="ARBA" id="ARBA00023125"/>
    </source>
</evidence>
<evidence type="ECO:0000256" key="1">
    <source>
        <dbReference type="ARBA" id="ARBA00023015"/>
    </source>
</evidence>
<dbReference type="InterPro" id="IPR028978">
    <property type="entry name" value="Chorismate_lyase_/UTRA_dom_sf"/>
</dbReference>
<evidence type="ECO:0000313" key="5">
    <source>
        <dbReference type="EMBL" id="SDO38124.1"/>
    </source>
</evidence>
<dbReference type="PRINTS" id="PR00035">
    <property type="entry name" value="HTHGNTR"/>
</dbReference>
<dbReference type="SUPFAM" id="SSF46785">
    <property type="entry name" value="Winged helix' DNA-binding domain"/>
    <property type="match status" value="1"/>
</dbReference>
<dbReference type="Pfam" id="PF07702">
    <property type="entry name" value="UTRA"/>
    <property type="match status" value="1"/>
</dbReference>
<dbReference type="GO" id="GO:0003700">
    <property type="term" value="F:DNA-binding transcription factor activity"/>
    <property type="evidence" value="ECO:0007669"/>
    <property type="project" value="InterPro"/>
</dbReference>
<dbReference type="PANTHER" id="PTHR44846">
    <property type="entry name" value="MANNOSYL-D-GLYCERATE TRANSPORT/METABOLISM SYSTEM REPRESSOR MNGR-RELATED"/>
    <property type="match status" value="1"/>
</dbReference>
<sequence length="281" mass="30403">MRTMKVPYRSPRAVDGRALTGVGPLWRQVREDLQARLLAGQFHDGFPGEHALAQEYAASRHTIREALRSLRSDGLVTAARGRASTVAEPTVIQQQMGGALYSLFASVEAAGLTQRSIVRRLDVRADGVVATRLGLEESTPLVHLERLRLAGDEPLAVDRIYLAASWAAPLLEVDFTHTSLYEQMHRLCGVRLTGGQELIRAVVPTAGEARLLQNPPEVAALALDRLGCSDGVPVEWRHTLVRADRFSLTAQFTPAGYHFDPGAGVTAPRPPGSTHIAGTVA</sequence>
<dbReference type="STRING" id="1090615.SAMN04515671_0759"/>
<dbReference type="InterPro" id="IPR000524">
    <property type="entry name" value="Tscrpt_reg_HTH_GntR"/>
</dbReference>
<dbReference type="Gene3D" id="1.10.10.10">
    <property type="entry name" value="Winged helix-like DNA-binding domain superfamily/Winged helix DNA-binding domain"/>
    <property type="match status" value="1"/>
</dbReference>
<dbReference type="EMBL" id="LT629710">
    <property type="protein sequence ID" value="SDO38124.1"/>
    <property type="molecule type" value="Genomic_DNA"/>
</dbReference>
<dbReference type="GO" id="GO:0003677">
    <property type="term" value="F:DNA binding"/>
    <property type="evidence" value="ECO:0007669"/>
    <property type="project" value="UniProtKB-KW"/>
</dbReference>
<protein>
    <submittedName>
        <fullName evidence="5">Transcriptional regulator, GntR family</fullName>
    </submittedName>
</protein>
<reference evidence="5 6" key="1">
    <citation type="submission" date="2016-10" db="EMBL/GenBank/DDBJ databases">
        <authorList>
            <person name="de Groot N.N."/>
        </authorList>
    </citation>
    <scope>NUCLEOTIDE SEQUENCE [LARGE SCALE GENOMIC DNA]</scope>
    <source>
        <strain evidence="6">P4-7,KCTC 19426,CECT 7604</strain>
    </source>
</reference>
<keyword evidence="2" id="KW-0238">DNA-binding</keyword>
<dbReference type="SMART" id="SM00866">
    <property type="entry name" value="UTRA"/>
    <property type="match status" value="1"/>
</dbReference>
<dbReference type="AlphaFoldDB" id="A0A1H0J303"/>
<proteinExistence type="predicted"/>
<dbReference type="Pfam" id="PF00392">
    <property type="entry name" value="GntR"/>
    <property type="match status" value="1"/>
</dbReference>
<accession>A0A1H0J303</accession>
<dbReference type="InterPro" id="IPR050679">
    <property type="entry name" value="Bact_HTH_transcr_reg"/>
</dbReference>
<keyword evidence="1" id="KW-0805">Transcription regulation</keyword>
<gene>
    <name evidence="5" type="ORF">SAMN04515671_0759</name>
</gene>